<dbReference type="STRING" id="390241.SAMN04488023_1172"/>
<protein>
    <recommendedName>
        <fullName evidence="4">HTH psq-type domain-containing protein</fullName>
    </recommendedName>
</protein>
<keyword evidence="1" id="KW-0175">Coiled coil</keyword>
<gene>
    <name evidence="2" type="ORF">SAMN04488023_1172</name>
</gene>
<dbReference type="OrthoDB" id="770640at2"/>
<organism evidence="2 3">
    <name type="scientific">Pedobacter rhizosphaerae</name>
    <dbReference type="NCBI Taxonomy" id="390241"/>
    <lineage>
        <taxon>Bacteria</taxon>
        <taxon>Pseudomonadati</taxon>
        <taxon>Bacteroidota</taxon>
        <taxon>Sphingobacteriia</taxon>
        <taxon>Sphingobacteriales</taxon>
        <taxon>Sphingobacteriaceae</taxon>
        <taxon>Pedobacter</taxon>
    </lineage>
</organism>
<keyword evidence="3" id="KW-1185">Reference proteome</keyword>
<name>A0A1H9S7H0_9SPHI</name>
<evidence type="ECO:0000313" key="3">
    <source>
        <dbReference type="Proteomes" id="UP000199572"/>
    </source>
</evidence>
<proteinExistence type="predicted"/>
<reference evidence="2 3" key="1">
    <citation type="submission" date="2016-10" db="EMBL/GenBank/DDBJ databases">
        <authorList>
            <person name="de Groot N.N."/>
        </authorList>
    </citation>
    <scope>NUCLEOTIDE SEQUENCE [LARGE SCALE GENOMIC DNA]</scope>
    <source>
        <strain evidence="2 3">DSM 18610</strain>
    </source>
</reference>
<accession>A0A1H9S7H0</accession>
<dbReference type="Proteomes" id="UP000199572">
    <property type="component" value="Unassembled WGS sequence"/>
</dbReference>
<sequence length="131" mass="14843">MATKNKDKTKISTRKPWGRLSEDVKEKILCEINSGMLSKSAASRKYSLPRSTIGLWFEKRNLTILAQVNPLNVLSAMDENQETRLLKKKIDELTKALADAQLKNAGLETMIEVAESELKINIRKKRGTKRS</sequence>
<evidence type="ECO:0000313" key="2">
    <source>
        <dbReference type="EMBL" id="SER80868.1"/>
    </source>
</evidence>
<evidence type="ECO:0008006" key="4">
    <source>
        <dbReference type="Google" id="ProtNLM"/>
    </source>
</evidence>
<dbReference type="AlphaFoldDB" id="A0A1H9S7H0"/>
<evidence type="ECO:0000256" key="1">
    <source>
        <dbReference type="SAM" id="Coils"/>
    </source>
</evidence>
<dbReference type="EMBL" id="FOGG01000017">
    <property type="protein sequence ID" value="SER80868.1"/>
    <property type="molecule type" value="Genomic_DNA"/>
</dbReference>
<feature type="coiled-coil region" evidence="1">
    <location>
        <begin position="76"/>
        <end position="117"/>
    </location>
</feature>
<dbReference type="RefSeq" id="WP_090885409.1">
    <property type="nucleotide sequence ID" value="NZ_FOGG01000017.1"/>
</dbReference>